<dbReference type="InterPro" id="IPR014197">
    <property type="entry name" value="Sporulation_prot_YunB"/>
</dbReference>
<comment type="caution">
    <text evidence="1">The sequence shown here is derived from an EMBL/GenBank/DDBJ whole genome shotgun (WGS) entry which is preliminary data.</text>
</comment>
<proteinExistence type="predicted"/>
<accession>A0ABS2DJL5</accession>
<organism evidence="1 2">
    <name type="scientific">Bacillus suaedaesalsae</name>
    <dbReference type="NCBI Taxonomy" id="2810349"/>
    <lineage>
        <taxon>Bacteria</taxon>
        <taxon>Bacillati</taxon>
        <taxon>Bacillota</taxon>
        <taxon>Bacilli</taxon>
        <taxon>Bacillales</taxon>
        <taxon>Bacillaceae</taxon>
        <taxon>Bacillus</taxon>
    </lineage>
</organism>
<evidence type="ECO:0000313" key="1">
    <source>
        <dbReference type="EMBL" id="MBM6618668.1"/>
    </source>
</evidence>
<name>A0ABS2DJL5_9BACI</name>
<dbReference type="PIRSF" id="PIRSF021383">
    <property type="entry name" value="YunB"/>
    <property type="match status" value="1"/>
</dbReference>
<keyword evidence="2" id="KW-1185">Reference proteome</keyword>
<dbReference type="Proteomes" id="UP001518925">
    <property type="component" value="Unassembled WGS sequence"/>
</dbReference>
<evidence type="ECO:0000313" key="2">
    <source>
        <dbReference type="Proteomes" id="UP001518925"/>
    </source>
</evidence>
<reference evidence="1 2" key="1">
    <citation type="submission" date="2021-02" db="EMBL/GenBank/DDBJ databases">
        <title>Bacillus sp. RD4P76, an endophyte from a halophyte.</title>
        <authorList>
            <person name="Sun J.-Q."/>
        </authorList>
    </citation>
    <scope>NUCLEOTIDE SEQUENCE [LARGE SCALE GENOMIC DNA]</scope>
    <source>
        <strain evidence="1 2">RD4P76</strain>
    </source>
</reference>
<sequence length="229" mass="25027">MFMFSTAIGLFIVNEGIEPVLQDFANNETKRVATLAINKAVNQKVAEGLDVRELFITKENTSQEITMVNVDNAMVAKVQSETTTAVQKYLKLAEEGKIEQLEVLTEIEIEKSRDSIEQGIIREIPLGQATNMAILGNLGPKIPISFTTVGQVESDVIHKIEEFGINNFRILVLVKIEVSVQVIVPFSTKITTVKNTIPIGDVILPGKVPDFYNGSGGDGVNPSIEISPD</sequence>
<dbReference type="EMBL" id="JAFELM010000034">
    <property type="protein sequence ID" value="MBM6618668.1"/>
    <property type="molecule type" value="Genomic_DNA"/>
</dbReference>
<gene>
    <name evidence="1" type="primary">yunB</name>
    <name evidence="1" type="ORF">JR050_13440</name>
</gene>
<dbReference type="Pfam" id="PF09560">
    <property type="entry name" value="Spore_YunB"/>
    <property type="match status" value="1"/>
</dbReference>
<dbReference type="NCBIfam" id="TIGR02832">
    <property type="entry name" value="spo_yunB"/>
    <property type="match status" value="1"/>
</dbReference>
<protein>
    <submittedName>
        <fullName evidence="1">Sporulation protein YunB</fullName>
    </submittedName>
</protein>